<dbReference type="Proteomes" id="UP000024635">
    <property type="component" value="Unassembled WGS sequence"/>
</dbReference>
<dbReference type="EMBL" id="JARK01001391">
    <property type="protein sequence ID" value="EYC10395.1"/>
    <property type="molecule type" value="Genomic_DNA"/>
</dbReference>
<reference evidence="2" key="1">
    <citation type="journal article" date="2015" name="Nat. Genet.">
        <title>The genome and transcriptome of the zoonotic hookworm Ancylostoma ceylanicum identify infection-specific gene families.</title>
        <authorList>
            <person name="Schwarz E.M."/>
            <person name="Hu Y."/>
            <person name="Antoshechkin I."/>
            <person name="Miller M.M."/>
            <person name="Sternberg P.W."/>
            <person name="Aroian R.V."/>
        </authorList>
    </citation>
    <scope>NUCLEOTIDE SEQUENCE</scope>
    <source>
        <strain evidence="2">HY135</strain>
    </source>
</reference>
<name>A0A016U5E9_9BILA</name>
<evidence type="ECO:0000313" key="2">
    <source>
        <dbReference type="Proteomes" id="UP000024635"/>
    </source>
</evidence>
<gene>
    <name evidence="1" type="primary">Acey_s0055.g2537</name>
    <name evidence="1" type="ORF">Y032_0055g2537</name>
</gene>
<protein>
    <submittedName>
        <fullName evidence="1">Uncharacterized protein</fullName>
    </submittedName>
</protein>
<dbReference type="AlphaFoldDB" id="A0A016U5E9"/>
<keyword evidence="2" id="KW-1185">Reference proteome</keyword>
<evidence type="ECO:0000313" key="1">
    <source>
        <dbReference type="EMBL" id="EYC10395.1"/>
    </source>
</evidence>
<comment type="caution">
    <text evidence="1">The sequence shown here is derived from an EMBL/GenBank/DDBJ whole genome shotgun (WGS) entry which is preliminary data.</text>
</comment>
<accession>A0A016U5E9</accession>
<sequence length="116" mass="13534">MLFQDNERSQRPPSKILSRRSRHAIWRLITFVNPHTSGWLFACVASSARRKCRHERVDICPMPEMLLIYHDDTPVATADILRAIYGKRKRELGYGADNVVLATWGSRRPREQQYVP</sequence>
<organism evidence="1 2">
    <name type="scientific">Ancylostoma ceylanicum</name>
    <dbReference type="NCBI Taxonomy" id="53326"/>
    <lineage>
        <taxon>Eukaryota</taxon>
        <taxon>Metazoa</taxon>
        <taxon>Ecdysozoa</taxon>
        <taxon>Nematoda</taxon>
        <taxon>Chromadorea</taxon>
        <taxon>Rhabditida</taxon>
        <taxon>Rhabditina</taxon>
        <taxon>Rhabditomorpha</taxon>
        <taxon>Strongyloidea</taxon>
        <taxon>Ancylostomatidae</taxon>
        <taxon>Ancylostomatinae</taxon>
        <taxon>Ancylostoma</taxon>
    </lineage>
</organism>
<proteinExistence type="predicted"/>